<dbReference type="GeneID" id="108557814"/>
<name>A0ABM1M5X0_NICVS</name>
<comment type="similarity">
    <text evidence="1">Belongs to the learning-associated protein family.</text>
</comment>
<gene>
    <name evidence="4" type="primary">LOC108557814</name>
</gene>
<reference evidence="4" key="1">
    <citation type="submission" date="2025-08" db="UniProtKB">
        <authorList>
            <consortium name="RefSeq"/>
        </authorList>
    </citation>
    <scope>IDENTIFICATION</scope>
    <source>
        <tissue evidence="4">Whole Larva</tissue>
    </source>
</reference>
<dbReference type="Proteomes" id="UP000695000">
    <property type="component" value="Unplaced"/>
</dbReference>
<evidence type="ECO:0000313" key="4">
    <source>
        <dbReference type="RefSeq" id="XP_017769970.1"/>
    </source>
</evidence>
<protein>
    <submittedName>
        <fullName evidence="4">Protein LLP homolog</fullName>
    </submittedName>
</protein>
<dbReference type="PANTHER" id="PTHR34253">
    <property type="entry name" value="PROTEIN LLP HOMOLOG"/>
    <property type="match status" value="1"/>
</dbReference>
<evidence type="ECO:0000256" key="2">
    <source>
        <dbReference type="SAM" id="MobiDB-lite"/>
    </source>
</evidence>
<feature type="compositionally biased region" description="Basic and acidic residues" evidence="2">
    <location>
        <begin position="58"/>
        <end position="83"/>
    </location>
</feature>
<proteinExistence type="inferred from homology"/>
<keyword evidence="3" id="KW-1185">Reference proteome</keyword>
<feature type="region of interest" description="Disordered" evidence="2">
    <location>
        <begin position="37"/>
        <end position="83"/>
    </location>
</feature>
<feature type="region of interest" description="Disordered" evidence="2">
    <location>
        <begin position="102"/>
        <end position="123"/>
    </location>
</feature>
<evidence type="ECO:0000256" key="1">
    <source>
        <dbReference type="ARBA" id="ARBA00034118"/>
    </source>
</evidence>
<feature type="compositionally biased region" description="Basic residues" evidence="2">
    <location>
        <begin position="107"/>
        <end position="123"/>
    </location>
</feature>
<dbReference type="Pfam" id="PF10169">
    <property type="entry name" value="LLPH"/>
    <property type="match status" value="1"/>
</dbReference>
<dbReference type="PANTHER" id="PTHR34253:SF1">
    <property type="entry name" value="PROTEIN LLP HOMOLOG"/>
    <property type="match status" value="1"/>
</dbReference>
<sequence length="123" mass="14465">MAKSLRSKWKRKGRALKRVRYGEKELARLKKTLGIDENNKEPNMDQVSEIATVVDGKTVSEPKADGDQMDTTREIKEIYDPKTYKDKNGQYPVWMTNKQIKQLKTQTQKKKKIQKKKLLNRKK</sequence>
<organism evidence="3 4">
    <name type="scientific">Nicrophorus vespilloides</name>
    <name type="common">Boreal carrion beetle</name>
    <dbReference type="NCBI Taxonomy" id="110193"/>
    <lineage>
        <taxon>Eukaryota</taxon>
        <taxon>Metazoa</taxon>
        <taxon>Ecdysozoa</taxon>
        <taxon>Arthropoda</taxon>
        <taxon>Hexapoda</taxon>
        <taxon>Insecta</taxon>
        <taxon>Pterygota</taxon>
        <taxon>Neoptera</taxon>
        <taxon>Endopterygota</taxon>
        <taxon>Coleoptera</taxon>
        <taxon>Polyphaga</taxon>
        <taxon>Staphyliniformia</taxon>
        <taxon>Silphidae</taxon>
        <taxon>Nicrophorinae</taxon>
        <taxon>Nicrophorus</taxon>
    </lineage>
</organism>
<dbReference type="InterPro" id="IPR018784">
    <property type="entry name" value="LLPH-like"/>
</dbReference>
<evidence type="ECO:0000313" key="3">
    <source>
        <dbReference type="Proteomes" id="UP000695000"/>
    </source>
</evidence>
<dbReference type="RefSeq" id="XP_017769970.1">
    <property type="nucleotide sequence ID" value="XM_017914481.1"/>
</dbReference>
<accession>A0ABM1M5X0</accession>